<dbReference type="EMBL" id="SPUK01000015">
    <property type="protein sequence ID" value="TQV92441.1"/>
    <property type="molecule type" value="Genomic_DNA"/>
</dbReference>
<proteinExistence type="predicted"/>
<evidence type="ECO:0000313" key="1">
    <source>
        <dbReference type="EMBL" id="TQV92441.1"/>
    </source>
</evidence>
<evidence type="ECO:0000313" key="2">
    <source>
        <dbReference type="Proteomes" id="UP000315783"/>
    </source>
</evidence>
<organism evidence="1 2">
    <name type="scientific">Cordyceps javanica</name>
    <dbReference type="NCBI Taxonomy" id="43265"/>
    <lineage>
        <taxon>Eukaryota</taxon>
        <taxon>Fungi</taxon>
        <taxon>Dikarya</taxon>
        <taxon>Ascomycota</taxon>
        <taxon>Pezizomycotina</taxon>
        <taxon>Sordariomycetes</taxon>
        <taxon>Hypocreomycetidae</taxon>
        <taxon>Hypocreales</taxon>
        <taxon>Cordycipitaceae</taxon>
        <taxon>Cordyceps</taxon>
    </lineage>
</organism>
<sequence>MPSLTLQTTTTASRHLPSAALHRVVRRNATCGCQMEQANVNGGIGWRRALQHAVLSDHLIWRHNDIGMQRRSASRPPSPPRCDYRLVYWASPSMSIRIRVT</sequence>
<gene>
    <name evidence="1" type="ORF">IF1G_08959</name>
</gene>
<protein>
    <submittedName>
        <fullName evidence="1">Uncharacterized protein</fullName>
    </submittedName>
</protein>
<accession>A0A545USK8</accession>
<name>A0A545USK8_9HYPO</name>
<reference evidence="1 2" key="1">
    <citation type="journal article" date="2019" name="Appl. Microbiol. Biotechnol.">
        <title>Genome sequence of Isaria javanica and comparative genome analysis insights into family S53 peptidase evolution in fungal entomopathogens.</title>
        <authorList>
            <person name="Lin R."/>
            <person name="Zhang X."/>
            <person name="Xin B."/>
            <person name="Zou M."/>
            <person name="Gao Y."/>
            <person name="Qin F."/>
            <person name="Hu Q."/>
            <person name="Xie B."/>
            <person name="Cheng X."/>
        </authorList>
    </citation>
    <scope>NUCLEOTIDE SEQUENCE [LARGE SCALE GENOMIC DNA]</scope>
    <source>
        <strain evidence="1 2">IJ1G</strain>
    </source>
</reference>
<comment type="caution">
    <text evidence="1">The sequence shown here is derived from an EMBL/GenBank/DDBJ whole genome shotgun (WGS) entry which is preliminary data.</text>
</comment>
<dbReference type="AlphaFoldDB" id="A0A545USK8"/>
<dbReference type="Proteomes" id="UP000315783">
    <property type="component" value="Unassembled WGS sequence"/>
</dbReference>
<keyword evidence="2" id="KW-1185">Reference proteome</keyword>